<keyword evidence="2" id="KW-1185">Reference proteome</keyword>
<accession>W9W6U2</accession>
<dbReference type="HOGENOM" id="CLU_031559_2_1_1"/>
<proteinExistence type="predicted"/>
<evidence type="ECO:0000313" key="1">
    <source>
        <dbReference type="EMBL" id="EXJ54264.1"/>
    </source>
</evidence>
<dbReference type="InterPro" id="IPR021838">
    <property type="entry name" value="DUF3431"/>
</dbReference>
<name>W9W6U2_9EURO</name>
<evidence type="ECO:0000313" key="2">
    <source>
        <dbReference type="Proteomes" id="UP000019473"/>
    </source>
</evidence>
<gene>
    <name evidence="1" type="ORF">A1O7_09602</name>
</gene>
<protein>
    <submittedName>
        <fullName evidence="1">Uncharacterized protein</fullName>
    </submittedName>
</protein>
<dbReference type="STRING" id="1182544.W9W6U2"/>
<dbReference type="Proteomes" id="UP000019473">
    <property type="component" value="Unassembled WGS sequence"/>
</dbReference>
<dbReference type="EMBL" id="AMGW01000007">
    <property type="protein sequence ID" value="EXJ54264.1"/>
    <property type="molecule type" value="Genomic_DNA"/>
</dbReference>
<sequence length="225" mass="26492">MAHVEGEDVSWVGEELQDWQQAIYHMDDVNWILHPPLNKGREAMAYLTFIIDHYNNLPEIMVFLHPHLEGWPKAWHTDADDYNNVNSVRSLRLDYVREHGYANMRCLYIPGCPDEVQPFRNDPERTHELAFADAYTYFFGGNYSTVPHTVGAACCSQFAVSRDQVRARTRKDYTRYRKWLVDTDLPDDISGRVLEYMWHLIFGKDPVWCPDHIQCWCEQFGRCEA</sequence>
<dbReference type="PANTHER" id="PTHR37490">
    <property type="entry name" value="EXPRESSED PROTEIN"/>
    <property type="match status" value="1"/>
</dbReference>
<reference evidence="1 2" key="1">
    <citation type="submission" date="2013-03" db="EMBL/GenBank/DDBJ databases">
        <title>The Genome Sequence of Cladophialophora yegresii CBS 114405.</title>
        <authorList>
            <consortium name="The Broad Institute Genomics Platform"/>
            <person name="Cuomo C."/>
            <person name="de Hoog S."/>
            <person name="Gorbushina A."/>
            <person name="Walker B."/>
            <person name="Young S.K."/>
            <person name="Zeng Q."/>
            <person name="Gargeya S."/>
            <person name="Fitzgerald M."/>
            <person name="Haas B."/>
            <person name="Abouelleil A."/>
            <person name="Allen A.W."/>
            <person name="Alvarado L."/>
            <person name="Arachchi H.M."/>
            <person name="Berlin A.M."/>
            <person name="Chapman S.B."/>
            <person name="Gainer-Dewar J."/>
            <person name="Goldberg J."/>
            <person name="Griggs A."/>
            <person name="Gujja S."/>
            <person name="Hansen M."/>
            <person name="Howarth C."/>
            <person name="Imamovic A."/>
            <person name="Ireland A."/>
            <person name="Larimer J."/>
            <person name="McCowan C."/>
            <person name="Murphy C."/>
            <person name="Pearson M."/>
            <person name="Poon T.W."/>
            <person name="Priest M."/>
            <person name="Roberts A."/>
            <person name="Saif S."/>
            <person name="Shea T."/>
            <person name="Sisk P."/>
            <person name="Sykes S."/>
            <person name="Wortman J."/>
            <person name="Nusbaum C."/>
            <person name="Birren B."/>
        </authorList>
    </citation>
    <scope>NUCLEOTIDE SEQUENCE [LARGE SCALE GENOMIC DNA]</scope>
    <source>
        <strain evidence="1 2">CBS 114405</strain>
    </source>
</reference>
<dbReference type="OrthoDB" id="426718at2759"/>
<dbReference type="GeneID" id="19184164"/>
<dbReference type="VEuPathDB" id="FungiDB:A1O7_09602"/>
<dbReference type="RefSeq" id="XP_007761779.1">
    <property type="nucleotide sequence ID" value="XM_007763589.1"/>
</dbReference>
<dbReference type="Pfam" id="PF11913">
    <property type="entry name" value="DUF3431"/>
    <property type="match status" value="1"/>
</dbReference>
<comment type="caution">
    <text evidence="1">The sequence shown here is derived from an EMBL/GenBank/DDBJ whole genome shotgun (WGS) entry which is preliminary data.</text>
</comment>
<dbReference type="AlphaFoldDB" id="W9W6U2"/>
<dbReference type="eggNOG" id="ENOG502SB7A">
    <property type="taxonomic scope" value="Eukaryota"/>
</dbReference>
<dbReference type="PANTHER" id="PTHR37490:SF2">
    <property type="match status" value="1"/>
</dbReference>
<organism evidence="1 2">
    <name type="scientific">Cladophialophora yegresii CBS 114405</name>
    <dbReference type="NCBI Taxonomy" id="1182544"/>
    <lineage>
        <taxon>Eukaryota</taxon>
        <taxon>Fungi</taxon>
        <taxon>Dikarya</taxon>
        <taxon>Ascomycota</taxon>
        <taxon>Pezizomycotina</taxon>
        <taxon>Eurotiomycetes</taxon>
        <taxon>Chaetothyriomycetidae</taxon>
        <taxon>Chaetothyriales</taxon>
        <taxon>Herpotrichiellaceae</taxon>
        <taxon>Cladophialophora</taxon>
    </lineage>
</organism>